<evidence type="ECO:0000256" key="8">
    <source>
        <dbReference type="ARBA" id="ARBA00023136"/>
    </source>
</evidence>
<dbReference type="PANTHER" id="PTHR24027:SF446">
    <property type="entry name" value="CADHERIN-3"/>
    <property type="match status" value="1"/>
</dbReference>
<dbReference type="InterPro" id="IPR002126">
    <property type="entry name" value="Cadherin-like_dom"/>
</dbReference>
<evidence type="ECO:0000256" key="6">
    <source>
        <dbReference type="ARBA" id="ARBA00022837"/>
    </source>
</evidence>
<evidence type="ECO:0000259" key="11">
    <source>
        <dbReference type="PROSITE" id="PS50268"/>
    </source>
</evidence>
<dbReference type="EMBL" id="KB030572">
    <property type="protein sequence ID" value="ELK14538.1"/>
    <property type="molecule type" value="Genomic_DNA"/>
</dbReference>
<dbReference type="GO" id="GO:0005509">
    <property type="term" value="F:calcium ion binding"/>
    <property type="evidence" value="ECO:0007669"/>
    <property type="project" value="UniProtKB-UniRule"/>
</dbReference>
<dbReference type="GO" id="GO:0044331">
    <property type="term" value="P:cell-cell adhesion mediated by cadherin"/>
    <property type="evidence" value="ECO:0007669"/>
    <property type="project" value="TreeGrafter"/>
</dbReference>
<dbReference type="InterPro" id="IPR015919">
    <property type="entry name" value="Cadherin-like_sf"/>
</dbReference>
<dbReference type="PROSITE" id="PS50268">
    <property type="entry name" value="CADHERIN_2"/>
    <property type="match status" value="1"/>
</dbReference>
<dbReference type="GO" id="GO:0016477">
    <property type="term" value="P:cell migration"/>
    <property type="evidence" value="ECO:0007669"/>
    <property type="project" value="TreeGrafter"/>
</dbReference>
<dbReference type="GO" id="GO:0007043">
    <property type="term" value="P:cell-cell junction assembly"/>
    <property type="evidence" value="ECO:0007669"/>
    <property type="project" value="TreeGrafter"/>
</dbReference>
<dbReference type="GO" id="GO:0034332">
    <property type="term" value="P:adherens junction organization"/>
    <property type="evidence" value="ECO:0007669"/>
    <property type="project" value="TreeGrafter"/>
</dbReference>
<dbReference type="Proteomes" id="UP000010552">
    <property type="component" value="Unassembled WGS sequence"/>
</dbReference>
<keyword evidence="9" id="KW-0325">Glycoprotein</keyword>
<feature type="domain" description="Cadherin" evidence="11">
    <location>
        <begin position="110"/>
        <end position="184"/>
    </location>
</feature>
<keyword evidence="3" id="KW-0812">Transmembrane</keyword>
<keyword evidence="2" id="KW-1003">Cell membrane</keyword>
<proteinExistence type="predicted"/>
<keyword evidence="8" id="KW-0472">Membrane</keyword>
<dbReference type="GO" id="GO:0045296">
    <property type="term" value="F:cadherin binding"/>
    <property type="evidence" value="ECO:0007669"/>
    <property type="project" value="TreeGrafter"/>
</dbReference>
<evidence type="ECO:0000256" key="1">
    <source>
        <dbReference type="ARBA" id="ARBA00004251"/>
    </source>
</evidence>
<dbReference type="FunFam" id="2.60.40.60:FF:000011">
    <property type="entry name" value="Cadherin 1"/>
    <property type="match status" value="1"/>
</dbReference>
<dbReference type="GO" id="GO:0005737">
    <property type="term" value="C:cytoplasm"/>
    <property type="evidence" value="ECO:0007669"/>
    <property type="project" value="TreeGrafter"/>
</dbReference>
<dbReference type="GO" id="GO:0000902">
    <property type="term" value="P:cell morphogenesis"/>
    <property type="evidence" value="ECO:0007669"/>
    <property type="project" value="TreeGrafter"/>
</dbReference>
<protein>
    <submittedName>
        <fullName evidence="12">Cadherin-3</fullName>
    </submittedName>
</protein>
<comment type="subcellular location">
    <subcellularLocation>
        <location evidence="1">Cell membrane</location>
        <topology evidence="1">Single-pass type I membrane protein</topology>
    </subcellularLocation>
</comment>
<name>L5KUQ0_PTEAL</name>
<dbReference type="Gene3D" id="2.60.40.60">
    <property type="entry name" value="Cadherins"/>
    <property type="match status" value="1"/>
</dbReference>
<gene>
    <name evidence="12" type="ORF">PAL_GLEAN10016268</name>
</gene>
<evidence type="ECO:0000256" key="5">
    <source>
        <dbReference type="ARBA" id="ARBA00022737"/>
    </source>
</evidence>
<dbReference type="InterPro" id="IPR039808">
    <property type="entry name" value="Cadherin"/>
</dbReference>
<dbReference type="PANTHER" id="PTHR24027">
    <property type="entry name" value="CADHERIN-23"/>
    <property type="match status" value="1"/>
</dbReference>
<keyword evidence="4" id="KW-0479">Metal-binding</keyword>
<keyword evidence="13" id="KW-1185">Reference proteome</keyword>
<keyword evidence="7" id="KW-0130">Cell adhesion</keyword>
<dbReference type="GO" id="GO:0005912">
    <property type="term" value="C:adherens junction"/>
    <property type="evidence" value="ECO:0007669"/>
    <property type="project" value="TreeGrafter"/>
</dbReference>
<evidence type="ECO:0000256" key="7">
    <source>
        <dbReference type="ARBA" id="ARBA00022889"/>
    </source>
</evidence>
<accession>L5KUQ0</accession>
<evidence type="ECO:0000256" key="10">
    <source>
        <dbReference type="PROSITE-ProRule" id="PRU00043"/>
    </source>
</evidence>
<dbReference type="InParanoid" id="L5KUQ0"/>
<evidence type="ECO:0000256" key="9">
    <source>
        <dbReference type="ARBA" id="ARBA00023180"/>
    </source>
</evidence>
<dbReference type="GO" id="GO:0016342">
    <property type="term" value="C:catenin complex"/>
    <property type="evidence" value="ECO:0007669"/>
    <property type="project" value="TreeGrafter"/>
</dbReference>
<reference evidence="13" key="1">
    <citation type="journal article" date="2013" name="Science">
        <title>Comparative analysis of bat genomes provides insight into the evolution of flight and immunity.</title>
        <authorList>
            <person name="Zhang G."/>
            <person name="Cowled C."/>
            <person name="Shi Z."/>
            <person name="Huang Z."/>
            <person name="Bishop-Lilly K.A."/>
            <person name="Fang X."/>
            <person name="Wynne J.W."/>
            <person name="Xiong Z."/>
            <person name="Baker M.L."/>
            <person name="Zhao W."/>
            <person name="Tachedjian M."/>
            <person name="Zhu Y."/>
            <person name="Zhou P."/>
            <person name="Jiang X."/>
            <person name="Ng J."/>
            <person name="Yang L."/>
            <person name="Wu L."/>
            <person name="Xiao J."/>
            <person name="Feng Y."/>
            <person name="Chen Y."/>
            <person name="Sun X."/>
            <person name="Zhang Y."/>
            <person name="Marsh G.A."/>
            <person name="Crameri G."/>
            <person name="Broder C.C."/>
            <person name="Frey K.G."/>
            <person name="Wang L.F."/>
            <person name="Wang J."/>
        </authorList>
    </citation>
    <scope>NUCLEOTIDE SEQUENCE [LARGE SCALE GENOMIC DNA]</scope>
</reference>
<dbReference type="AlphaFoldDB" id="L5KUQ0"/>
<dbReference type="STRING" id="9402.L5KUQ0"/>
<dbReference type="GO" id="GO:0007156">
    <property type="term" value="P:homophilic cell adhesion via plasma membrane adhesion molecules"/>
    <property type="evidence" value="ECO:0007669"/>
    <property type="project" value="InterPro"/>
</dbReference>
<evidence type="ECO:0000256" key="4">
    <source>
        <dbReference type="ARBA" id="ARBA00022723"/>
    </source>
</evidence>
<dbReference type="GO" id="GO:0016339">
    <property type="term" value="P:calcium-dependent cell-cell adhesion via plasma membrane cell adhesion molecules"/>
    <property type="evidence" value="ECO:0007669"/>
    <property type="project" value="TreeGrafter"/>
</dbReference>
<evidence type="ECO:0000256" key="2">
    <source>
        <dbReference type="ARBA" id="ARBA00022475"/>
    </source>
</evidence>
<sequence>MQWIRQEYPVGAEERRSSVSRSTLVCWLRCAASESSQTAFRGAEVTLGTGGAELEPGRAPGKVFKGYPGQESALLSPEDDFTVLNDRTVQERKALKISPSKRILRRRKREWVVPPISIPENGKGPFPQKLNQLKSNKDRGTKIFYSITGPGADSPPEGVFTIEKETGWLLVNKPLDREKIAKYEASNL</sequence>
<evidence type="ECO:0000313" key="12">
    <source>
        <dbReference type="EMBL" id="ELK14538.1"/>
    </source>
</evidence>
<keyword evidence="5" id="KW-0677">Repeat</keyword>
<keyword evidence="6 10" id="KW-0106">Calcium</keyword>
<organism evidence="12 13">
    <name type="scientific">Pteropus alecto</name>
    <name type="common">Black flying fox</name>
    <dbReference type="NCBI Taxonomy" id="9402"/>
    <lineage>
        <taxon>Eukaryota</taxon>
        <taxon>Metazoa</taxon>
        <taxon>Chordata</taxon>
        <taxon>Craniata</taxon>
        <taxon>Vertebrata</taxon>
        <taxon>Euteleostomi</taxon>
        <taxon>Mammalia</taxon>
        <taxon>Eutheria</taxon>
        <taxon>Laurasiatheria</taxon>
        <taxon>Chiroptera</taxon>
        <taxon>Yinpterochiroptera</taxon>
        <taxon>Pteropodoidea</taxon>
        <taxon>Pteropodidae</taxon>
        <taxon>Pteropodinae</taxon>
        <taxon>Pteropus</taxon>
    </lineage>
</organism>
<evidence type="ECO:0000313" key="13">
    <source>
        <dbReference type="Proteomes" id="UP000010552"/>
    </source>
</evidence>
<dbReference type="SUPFAM" id="SSF49313">
    <property type="entry name" value="Cadherin-like"/>
    <property type="match status" value="1"/>
</dbReference>
<evidence type="ECO:0000256" key="3">
    <source>
        <dbReference type="ARBA" id="ARBA00022692"/>
    </source>
</evidence>
<dbReference type="GO" id="GO:0008013">
    <property type="term" value="F:beta-catenin binding"/>
    <property type="evidence" value="ECO:0007669"/>
    <property type="project" value="TreeGrafter"/>
</dbReference>
<dbReference type="Pfam" id="PF00028">
    <property type="entry name" value="Cadherin"/>
    <property type="match status" value="1"/>
</dbReference>